<comment type="caution">
    <text evidence="1">The sequence shown here is derived from an EMBL/GenBank/DDBJ whole genome shotgun (WGS) entry which is preliminary data.</text>
</comment>
<accession>A0AAD4SGI5</accession>
<evidence type="ECO:0000313" key="1">
    <source>
        <dbReference type="EMBL" id="KAI3906900.1"/>
    </source>
</evidence>
<proteinExistence type="predicted"/>
<name>A0AAD4SGI5_9MAGN</name>
<organism evidence="1 2">
    <name type="scientific">Papaver atlanticum</name>
    <dbReference type="NCBI Taxonomy" id="357466"/>
    <lineage>
        <taxon>Eukaryota</taxon>
        <taxon>Viridiplantae</taxon>
        <taxon>Streptophyta</taxon>
        <taxon>Embryophyta</taxon>
        <taxon>Tracheophyta</taxon>
        <taxon>Spermatophyta</taxon>
        <taxon>Magnoliopsida</taxon>
        <taxon>Ranunculales</taxon>
        <taxon>Papaveraceae</taxon>
        <taxon>Papaveroideae</taxon>
        <taxon>Papaver</taxon>
    </lineage>
</organism>
<keyword evidence="2" id="KW-1185">Reference proteome</keyword>
<protein>
    <submittedName>
        <fullName evidence="1">Uncharacterized protein</fullName>
    </submittedName>
</protein>
<dbReference type="AlphaFoldDB" id="A0AAD4SGI5"/>
<dbReference type="EMBL" id="JAJJMB010010711">
    <property type="protein sequence ID" value="KAI3906900.1"/>
    <property type="molecule type" value="Genomic_DNA"/>
</dbReference>
<dbReference type="Proteomes" id="UP001202328">
    <property type="component" value="Unassembled WGS sequence"/>
</dbReference>
<reference evidence="1" key="1">
    <citation type="submission" date="2022-04" db="EMBL/GenBank/DDBJ databases">
        <title>A functionally conserved STORR gene fusion in Papaver species that diverged 16.8 million years ago.</title>
        <authorList>
            <person name="Catania T."/>
        </authorList>
    </citation>
    <scope>NUCLEOTIDE SEQUENCE</scope>
    <source>
        <strain evidence="1">S-188037</strain>
    </source>
</reference>
<evidence type="ECO:0000313" key="2">
    <source>
        <dbReference type="Proteomes" id="UP001202328"/>
    </source>
</evidence>
<sequence>MNTKVHEVSDQEILEEAQCQGLAGESLIGVANAVMNMEFGTSLCGTTSQCSIRPSFHLHQFNPYATTPYNSRENHENGTLLMIAKIEMKEKMERWRDEEQERKDQSK</sequence>
<gene>
    <name evidence="1" type="ORF">MKW98_004950</name>
</gene>